<keyword evidence="1" id="KW-0175">Coiled coil</keyword>
<feature type="domain" description="Pseudouridine synthase RsuA/RluA-like" evidence="2">
    <location>
        <begin position="376"/>
        <end position="523"/>
    </location>
</feature>
<dbReference type="GO" id="GO:0009982">
    <property type="term" value="F:pseudouridine synthase activity"/>
    <property type="evidence" value="ECO:0007669"/>
    <property type="project" value="InterPro"/>
</dbReference>
<dbReference type="SUPFAM" id="SSF55120">
    <property type="entry name" value="Pseudouridine synthase"/>
    <property type="match status" value="1"/>
</dbReference>
<dbReference type="PANTHER" id="PTHR21600">
    <property type="entry name" value="MITOCHONDRIAL RNA PSEUDOURIDINE SYNTHASE"/>
    <property type="match status" value="1"/>
</dbReference>
<accession>A0A9X2AUN7</accession>
<keyword evidence="4" id="KW-1185">Reference proteome</keyword>
<proteinExistence type="predicted"/>
<reference evidence="3" key="1">
    <citation type="submission" date="2021-11" db="EMBL/GenBank/DDBJ databases">
        <title>Vibrio ZSDE26 sp. nov. and Vibrio ZSDZ34 sp. nov., isolated from coastal seawater in Qingdao.</title>
        <authorList>
            <person name="Zhang P."/>
        </authorList>
    </citation>
    <scope>NUCLEOTIDE SEQUENCE</scope>
    <source>
        <strain evidence="3">ZSDZ34</strain>
    </source>
</reference>
<evidence type="ECO:0000256" key="1">
    <source>
        <dbReference type="SAM" id="Coils"/>
    </source>
</evidence>
<gene>
    <name evidence="3" type="ORF">LNL84_04500</name>
</gene>
<sequence>MNSSLRPSIIVTHQASPLSKFRTFATTVDHLARPERFTFPYYYSPHPLAVIAMQELQEYLKSQSDLKNMSRMFAVLVVENAQGSLGYLCSFSEDGTTAEVSNSVTEFFVDPIVNPQDRIAQFGELENQIEQLAQEVEQQLNASDLIQLKQRMANGAEQFEQKIAQFQKEIALNKKQRKQQRQQAESEVGKSIDEEQLAAIIRDLGNKSSAEKRQLKALKQDWQRTREALDKALQSKQHSIELLQKRYRKLADTLLLETRSACQFLNREGKSKSLLALFPDTGKKQPIAFASEQNLPKLLQAAFKMSLTPIALGEFWWGDSPYQQIRQHKNLYPVCQSKCFEILEHMLEGIELDESPLEQTPSYNKELEIVYQDDALVVVNKPAEFLSVSGKYIQDSVEARIRAKYPDAEGPLIVHRLDMSTSGLLVLTLTSEANKRVQQQFIERSVVKRYTALLEGSIEQEQGVIALPLTGDIEDRPRQRVCHDKGRSAETSYQVIEVNNNRTTVHLYPKTGRTHQLRVHCAHQAGLNTPIVGDDLYGFKESRLHLHAGFLKLRHPVTDQIIEFEVPADF</sequence>
<dbReference type="InterPro" id="IPR006224">
    <property type="entry name" value="PsdUridine_synth_RluA-like_CS"/>
</dbReference>
<feature type="coiled-coil region" evidence="1">
    <location>
        <begin position="122"/>
        <end position="246"/>
    </location>
</feature>
<comment type="caution">
    <text evidence="3">The sequence shown here is derived from an EMBL/GenBank/DDBJ whole genome shotgun (WGS) entry which is preliminary data.</text>
</comment>
<dbReference type="InterPro" id="IPR006145">
    <property type="entry name" value="PsdUridine_synth_RsuA/RluA"/>
</dbReference>
<dbReference type="GO" id="GO:0000455">
    <property type="term" value="P:enzyme-directed rRNA pseudouridine synthesis"/>
    <property type="evidence" value="ECO:0007669"/>
    <property type="project" value="TreeGrafter"/>
</dbReference>
<dbReference type="Pfam" id="PF00849">
    <property type="entry name" value="PseudoU_synth_2"/>
    <property type="match status" value="1"/>
</dbReference>
<protein>
    <submittedName>
        <fullName evidence="3">Pseudouridine synthase</fullName>
    </submittedName>
</protein>
<dbReference type="EMBL" id="JAJNNZ010000003">
    <property type="protein sequence ID" value="MCJ2376089.1"/>
    <property type="molecule type" value="Genomic_DNA"/>
</dbReference>
<dbReference type="InterPro" id="IPR020103">
    <property type="entry name" value="PsdUridine_synth_cat_dom_sf"/>
</dbReference>
<dbReference type="CDD" id="cd02869">
    <property type="entry name" value="PseudoU_synth_RluA_like"/>
    <property type="match status" value="1"/>
</dbReference>
<evidence type="ECO:0000313" key="3">
    <source>
        <dbReference type="EMBL" id="MCJ2376089.1"/>
    </source>
</evidence>
<dbReference type="PANTHER" id="PTHR21600:SF89">
    <property type="entry name" value="RIBOSOMAL LARGE SUBUNIT PSEUDOURIDINE SYNTHASE A"/>
    <property type="match status" value="1"/>
</dbReference>
<dbReference type="PROSITE" id="PS01129">
    <property type="entry name" value="PSI_RLU"/>
    <property type="match status" value="1"/>
</dbReference>
<dbReference type="RefSeq" id="WP_244355483.1">
    <property type="nucleotide sequence ID" value="NZ_JAJNNZ010000003.1"/>
</dbReference>
<dbReference type="Gene3D" id="3.30.2350.10">
    <property type="entry name" value="Pseudouridine synthase"/>
    <property type="match status" value="1"/>
</dbReference>
<dbReference type="AlphaFoldDB" id="A0A9X2AUN7"/>
<evidence type="ECO:0000313" key="4">
    <source>
        <dbReference type="Proteomes" id="UP001139488"/>
    </source>
</evidence>
<name>A0A9X2AUN7_9VIBR</name>
<dbReference type="GO" id="GO:0140098">
    <property type="term" value="F:catalytic activity, acting on RNA"/>
    <property type="evidence" value="ECO:0007669"/>
    <property type="project" value="UniProtKB-ARBA"/>
</dbReference>
<dbReference type="GO" id="GO:0003723">
    <property type="term" value="F:RNA binding"/>
    <property type="evidence" value="ECO:0007669"/>
    <property type="project" value="InterPro"/>
</dbReference>
<evidence type="ECO:0000259" key="2">
    <source>
        <dbReference type="Pfam" id="PF00849"/>
    </source>
</evidence>
<dbReference type="Proteomes" id="UP001139488">
    <property type="component" value="Unassembled WGS sequence"/>
</dbReference>
<dbReference type="InterPro" id="IPR050188">
    <property type="entry name" value="RluA_PseudoU_synthase"/>
</dbReference>
<organism evidence="3 4">
    <name type="scientific">Vibrio gelatinilyticus</name>
    <dbReference type="NCBI Taxonomy" id="2893468"/>
    <lineage>
        <taxon>Bacteria</taxon>
        <taxon>Pseudomonadati</taxon>
        <taxon>Pseudomonadota</taxon>
        <taxon>Gammaproteobacteria</taxon>
        <taxon>Vibrionales</taxon>
        <taxon>Vibrionaceae</taxon>
        <taxon>Vibrio</taxon>
    </lineage>
</organism>